<dbReference type="PROSITE" id="PS51257">
    <property type="entry name" value="PROKAR_LIPOPROTEIN"/>
    <property type="match status" value="1"/>
</dbReference>
<dbReference type="OrthoDB" id="8591780at2"/>
<feature type="coiled-coil region" evidence="1">
    <location>
        <begin position="110"/>
        <end position="151"/>
    </location>
</feature>
<dbReference type="Proteomes" id="UP000295611">
    <property type="component" value="Unassembled WGS sequence"/>
</dbReference>
<keyword evidence="4" id="KW-1185">Reference proteome</keyword>
<dbReference type="AlphaFoldDB" id="A0A4R7BBL2"/>
<dbReference type="RefSeq" id="WP_133678708.1">
    <property type="nucleotide sequence ID" value="NZ_SNZP01000002.1"/>
</dbReference>
<protein>
    <recommendedName>
        <fullName evidence="5">YfhG lipoprotein</fullName>
    </recommendedName>
</protein>
<evidence type="ECO:0000313" key="3">
    <source>
        <dbReference type="EMBL" id="TDR82298.1"/>
    </source>
</evidence>
<organism evidence="3 4">
    <name type="scientific">Paludibacterium purpuratum</name>
    <dbReference type="NCBI Taxonomy" id="1144873"/>
    <lineage>
        <taxon>Bacteria</taxon>
        <taxon>Pseudomonadati</taxon>
        <taxon>Pseudomonadota</taxon>
        <taxon>Betaproteobacteria</taxon>
        <taxon>Neisseriales</taxon>
        <taxon>Chromobacteriaceae</taxon>
        <taxon>Paludibacterium</taxon>
    </lineage>
</organism>
<dbReference type="EMBL" id="SNZP01000002">
    <property type="protein sequence ID" value="TDR82298.1"/>
    <property type="molecule type" value="Genomic_DNA"/>
</dbReference>
<evidence type="ECO:0000256" key="2">
    <source>
        <dbReference type="SAM" id="SignalP"/>
    </source>
</evidence>
<feature type="chain" id="PRO_5020415053" description="YfhG lipoprotein" evidence="2">
    <location>
        <begin position="23"/>
        <end position="167"/>
    </location>
</feature>
<keyword evidence="2" id="KW-0732">Signal</keyword>
<proteinExistence type="predicted"/>
<evidence type="ECO:0000313" key="4">
    <source>
        <dbReference type="Proteomes" id="UP000295611"/>
    </source>
</evidence>
<evidence type="ECO:0000256" key="1">
    <source>
        <dbReference type="SAM" id="Coils"/>
    </source>
</evidence>
<reference evidence="3 4" key="1">
    <citation type="submission" date="2019-03" db="EMBL/GenBank/DDBJ databases">
        <title>Genomic Encyclopedia of Type Strains, Phase III (KMG-III): the genomes of soil and plant-associated and newly described type strains.</title>
        <authorList>
            <person name="Whitman W."/>
        </authorList>
    </citation>
    <scope>NUCLEOTIDE SEQUENCE [LARGE SCALE GENOMIC DNA]</scope>
    <source>
        <strain evidence="3 4">CECT 8976</strain>
    </source>
</reference>
<comment type="caution">
    <text evidence="3">The sequence shown here is derived from an EMBL/GenBank/DDBJ whole genome shotgun (WGS) entry which is preliminary data.</text>
</comment>
<gene>
    <name evidence="3" type="ORF">DFP86_102415</name>
</gene>
<sequence length="167" mass="18084">MKLVRRLIGAGALSVLSGCALHGNNAPMVKMPELFCHNAEWALSGLRDSRVAFNSTKAVCAADRLKLAAQILAFSDNKSELAHARSLVDSVLNGTEVQRDVGLAGLATLLDRQLNERRRADERADKLGAQIRDQQARIDDLNAKIAALTALEQSMALKSVRKRSPGQ</sequence>
<keyword evidence="1" id="KW-0175">Coiled coil</keyword>
<accession>A0A4R7BBL2</accession>
<name>A0A4R7BBL2_9NEIS</name>
<feature type="signal peptide" evidence="2">
    <location>
        <begin position="1"/>
        <end position="22"/>
    </location>
</feature>
<evidence type="ECO:0008006" key="5">
    <source>
        <dbReference type="Google" id="ProtNLM"/>
    </source>
</evidence>